<protein>
    <submittedName>
        <fullName evidence="1">Uncharacterized protein</fullName>
    </submittedName>
</protein>
<evidence type="ECO:0000313" key="1">
    <source>
        <dbReference type="EMBL" id="MBT0664211.1"/>
    </source>
</evidence>
<accession>A0AAW4LAJ4</accession>
<reference evidence="1 2" key="1">
    <citation type="submission" date="2021-05" db="EMBL/GenBank/DDBJ databases">
        <title>The draft genome of Geobacter pelophilus DSM 12255.</title>
        <authorList>
            <person name="Xu Z."/>
            <person name="Masuda Y."/>
            <person name="Itoh H."/>
            <person name="Senoo K."/>
        </authorList>
    </citation>
    <scope>NUCLEOTIDE SEQUENCE [LARGE SCALE GENOMIC DNA]</scope>
    <source>
        <strain evidence="1 2">DSM 12255</strain>
    </source>
</reference>
<proteinExistence type="predicted"/>
<comment type="caution">
    <text evidence="1">The sequence shown here is derived from an EMBL/GenBank/DDBJ whole genome shotgun (WGS) entry which is preliminary data.</text>
</comment>
<gene>
    <name evidence="1" type="ORF">KI809_07835</name>
</gene>
<sequence>MAITIKNKQTGEIIKHGKPVVTSMTIDFLTMTVNVPEKEKSDVLNAFIAYCENWGIKHHATGLYRNQAKINSNKGQIILSIDPWIEDHNFIRAEFNPSKVSIYEVATALNLLLKNGFEKLIHEGRITRIDLAFLVKYLHVSNLFVYYPKFQYSKNTLKSGKIQTAYLGDDSGPKILAIYDKNAEIQNCNNKPNMPKENIPPYPLTRVELRLRKQKNLKFTDLKNLENPFSSMSMVTSPKTKDDPLRLAFLRLCRYEGFNAALNIFKDKKKRQDFRDSFFSEGDSSWWNPDELWKTLPAALDKIYPFSVKGLHLISKV</sequence>
<evidence type="ECO:0000313" key="2">
    <source>
        <dbReference type="Proteomes" id="UP000811899"/>
    </source>
</evidence>
<dbReference type="RefSeq" id="WP_214170971.1">
    <property type="nucleotide sequence ID" value="NZ_JAHCVJ010000002.1"/>
</dbReference>
<organism evidence="1 2">
    <name type="scientific">Geoanaerobacter pelophilus</name>
    <dbReference type="NCBI Taxonomy" id="60036"/>
    <lineage>
        <taxon>Bacteria</taxon>
        <taxon>Pseudomonadati</taxon>
        <taxon>Thermodesulfobacteriota</taxon>
        <taxon>Desulfuromonadia</taxon>
        <taxon>Geobacterales</taxon>
        <taxon>Geobacteraceae</taxon>
        <taxon>Geoanaerobacter</taxon>
    </lineage>
</organism>
<dbReference type="Proteomes" id="UP000811899">
    <property type="component" value="Unassembled WGS sequence"/>
</dbReference>
<name>A0AAW4LAJ4_9BACT</name>
<dbReference type="EMBL" id="JAHCVJ010000002">
    <property type="protein sequence ID" value="MBT0664211.1"/>
    <property type="molecule type" value="Genomic_DNA"/>
</dbReference>
<keyword evidence="2" id="KW-1185">Reference proteome</keyword>
<dbReference type="AlphaFoldDB" id="A0AAW4LAJ4"/>